<reference evidence="2" key="1">
    <citation type="submission" date="2017-09" db="EMBL/GenBank/DDBJ databases">
        <title>Depth-based differentiation of microbial function through sediment-hosted aquifers and enrichment of novel symbionts in the deep terrestrial subsurface.</title>
        <authorList>
            <person name="Probst A.J."/>
            <person name="Ladd B."/>
            <person name="Jarett J.K."/>
            <person name="Geller-Mcgrath D.E."/>
            <person name="Sieber C.M.K."/>
            <person name="Emerson J.B."/>
            <person name="Anantharaman K."/>
            <person name="Thomas B.C."/>
            <person name="Malmstrom R."/>
            <person name="Stieglmeier M."/>
            <person name="Klingl A."/>
            <person name="Woyke T."/>
            <person name="Ryan C.M."/>
            <person name="Banfield J.F."/>
        </authorList>
    </citation>
    <scope>NUCLEOTIDE SEQUENCE [LARGE SCALE GENOMIC DNA]</scope>
</reference>
<proteinExistence type="predicted"/>
<accession>A0A2M7TNY3</accession>
<dbReference type="Gene3D" id="3.10.450.620">
    <property type="entry name" value="JHP933, nucleotidyltransferase-like core domain"/>
    <property type="match status" value="1"/>
</dbReference>
<dbReference type="EMBL" id="PFNO01000024">
    <property type="protein sequence ID" value="PIZ49991.1"/>
    <property type="molecule type" value="Genomic_DNA"/>
</dbReference>
<name>A0A2M7TNY3_9BACT</name>
<protein>
    <recommendedName>
        <fullName evidence="3">Nucleotidyl transferase AbiEii/AbiGii toxin family protein</fullName>
    </recommendedName>
</protein>
<evidence type="ECO:0000313" key="1">
    <source>
        <dbReference type="EMBL" id="PIZ49991.1"/>
    </source>
</evidence>
<organism evidence="1 2">
    <name type="scientific">Candidatus Woesebacteria bacterium CG_4_10_14_0_2_um_filter_39_14</name>
    <dbReference type="NCBI Taxonomy" id="1975054"/>
    <lineage>
        <taxon>Bacteria</taxon>
        <taxon>Candidatus Woeseibacteriota</taxon>
    </lineage>
</organism>
<sequence>MVEKYFLENYALKNETSFRNILREYCQHLFLAEFYKKPLSEKFLFKGGTALKLLFDSPRFSEDIDFSALKNSISYEKILEEVLANLSSENIKIDLLESKPTSGGHLAIISFSLLGEKIELRNEISFRPKGVLERELVVVTSQMMPTYKVYSLSKKLMVGEKVEALMTRQKARDFFDLYFILRKKELRQVLKFNQGQRERIISQLENQEKTEIKKELKRLLPKSFWHIIKDFPTVLRRELEGF</sequence>
<dbReference type="Proteomes" id="UP000229753">
    <property type="component" value="Unassembled WGS sequence"/>
</dbReference>
<dbReference type="InterPro" id="IPR014942">
    <property type="entry name" value="AbiEii"/>
</dbReference>
<gene>
    <name evidence="1" type="ORF">COY29_00660</name>
</gene>
<dbReference type="AlphaFoldDB" id="A0A2M7TNY3"/>
<comment type="caution">
    <text evidence="1">The sequence shown here is derived from an EMBL/GenBank/DDBJ whole genome shotgun (WGS) entry which is preliminary data.</text>
</comment>
<dbReference type="Pfam" id="PF08843">
    <property type="entry name" value="AbiEii"/>
    <property type="match status" value="1"/>
</dbReference>
<evidence type="ECO:0000313" key="2">
    <source>
        <dbReference type="Proteomes" id="UP000229753"/>
    </source>
</evidence>
<evidence type="ECO:0008006" key="3">
    <source>
        <dbReference type="Google" id="ProtNLM"/>
    </source>
</evidence>